<comment type="subcellular location">
    <subcellularLocation>
        <location evidence="1">Cell membrane</location>
        <topology evidence="1">Multi-pass membrane protein</topology>
    </subcellularLocation>
</comment>
<evidence type="ECO:0000259" key="7">
    <source>
        <dbReference type="PROSITE" id="PS50850"/>
    </source>
</evidence>
<name>A0ABV9G519_9ACTN</name>
<evidence type="ECO:0000313" key="8">
    <source>
        <dbReference type="EMBL" id="MFC4608170.1"/>
    </source>
</evidence>
<feature type="transmembrane region" description="Helical" evidence="6">
    <location>
        <begin position="41"/>
        <end position="60"/>
    </location>
</feature>
<feature type="transmembrane region" description="Helical" evidence="6">
    <location>
        <begin position="131"/>
        <end position="152"/>
    </location>
</feature>
<dbReference type="CDD" id="cd17321">
    <property type="entry name" value="MFS_MMR_MDR_like"/>
    <property type="match status" value="1"/>
</dbReference>
<evidence type="ECO:0000256" key="2">
    <source>
        <dbReference type="ARBA" id="ARBA00022692"/>
    </source>
</evidence>
<feature type="transmembrane region" description="Helical" evidence="6">
    <location>
        <begin position="97"/>
        <end position="119"/>
    </location>
</feature>
<dbReference type="Gene3D" id="1.20.1720.10">
    <property type="entry name" value="Multidrug resistance protein D"/>
    <property type="match status" value="1"/>
</dbReference>
<feature type="domain" description="Major facilitator superfamily (MFS) profile" evidence="7">
    <location>
        <begin position="6"/>
        <end position="491"/>
    </location>
</feature>
<feature type="transmembrane region" description="Helical" evidence="6">
    <location>
        <begin position="158"/>
        <end position="181"/>
    </location>
</feature>
<comment type="caution">
    <text evidence="8">The sequence shown here is derived from an EMBL/GenBank/DDBJ whole genome shotgun (WGS) entry which is preliminary data.</text>
</comment>
<dbReference type="Proteomes" id="UP001595993">
    <property type="component" value="Unassembled WGS sequence"/>
</dbReference>
<dbReference type="PRINTS" id="PR01036">
    <property type="entry name" value="TCRTETB"/>
</dbReference>
<organism evidence="8 9">
    <name type="scientific">Streptomyces maoxianensis</name>
    <dbReference type="NCBI Taxonomy" id="1459942"/>
    <lineage>
        <taxon>Bacteria</taxon>
        <taxon>Bacillati</taxon>
        <taxon>Actinomycetota</taxon>
        <taxon>Actinomycetes</taxon>
        <taxon>Kitasatosporales</taxon>
        <taxon>Streptomycetaceae</taxon>
        <taxon>Streptomyces</taxon>
    </lineage>
</organism>
<keyword evidence="9" id="KW-1185">Reference proteome</keyword>
<dbReference type="EMBL" id="JBHSFE010000008">
    <property type="protein sequence ID" value="MFC4608170.1"/>
    <property type="molecule type" value="Genomic_DNA"/>
</dbReference>
<dbReference type="SUPFAM" id="SSF103473">
    <property type="entry name" value="MFS general substrate transporter"/>
    <property type="match status" value="1"/>
</dbReference>
<keyword evidence="2 6" id="KW-0812">Transmembrane</keyword>
<evidence type="ECO:0000256" key="1">
    <source>
        <dbReference type="ARBA" id="ARBA00004651"/>
    </source>
</evidence>
<dbReference type="InterPro" id="IPR020846">
    <property type="entry name" value="MFS_dom"/>
</dbReference>
<feature type="transmembrane region" description="Helical" evidence="6">
    <location>
        <begin position="217"/>
        <end position="240"/>
    </location>
</feature>
<dbReference type="RefSeq" id="WP_381193423.1">
    <property type="nucleotide sequence ID" value="NZ_JBHSFE010000008.1"/>
</dbReference>
<accession>A0ABV9G519</accession>
<proteinExistence type="predicted"/>
<feature type="transmembrane region" description="Helical" evidence="6">
    <location>
        <begin position="72"/>
        <end position="91"/>
    </location>
</feature>
<feature type="transmembrane region" description="Helical" evidence="6">
    <location>
        <begin position="396"/>
        <end position="414"/>
    </location>
</feature>
<feature type="transmembrane region" description="Helical" evidence="6">
    <location>
        <begin position="296"/>
        <end position="317"/>
    </location>
</feature>
<dbReference type="InterPro" id="IPR036259">
    <property type="entry name" value="MFS_trans_sf"/>
</dbReference>
<evidence type="ECO:0000256" key="6">
    <source>
        <dbReference type="SAM" id="Phobius"/>
    </source>
</evidence>
<gene>
    <name evidence="8" type="ORF">ACFO9E_10100</name>
</gene>
<dbReference type="Pfam" id="PF07690">
    <property type="entry name" value="MFS_1"/>
    <property type="match status" value="1"/>
</dbReference>
<dbReference type="PROSITE" id="PS50850">
    <property type="entry name" value="MFS"/>
    <property type="match status" value="1"/>
</dbReference>
<feature type="transmembrane region" description="Helical" evidence="6">
    <location>
        <begin position="193"/>
        <end position="211"/>
    </location>
</feature>
<feature type="transmembrane region" description="Helical" evidence="6">
    <location>
        <begin position="468"/>
        <end position="487"/>
    </location>
</feature>
<feature type="transmembrane region" description="Helical" evidence="6">
    <location>
        <begin position="349"/>
        <end position="375"/>
    </location>
</feature>
<evidence type="ECO:0000256" key="5">
    <source>
        <dbReference type="ARBA" id="ARBA00023251"/>
    </source>
</evidence>
<keyword evidence="3 6" id="KW-1133">Transmembrane helix</keyword>
<feature type="transmembrane region" description="Helical" evidence="6">
    <location>
        <begin position="261"/>
        <end position="284"/>
    </location>
</feature>
<protein>
    <submittedName>
        <fullName evidence="8">MFS transporter</fullName>
    </submittedName>
</protein>
<sequence>MRKWMPLLAVCLGTFMLLIDVTIVSVALPQMTDSLDASFSALQWVVDVYVLVLAALLMAIGSLSDLKGARRVYLAGLAVFAVASLACGLADSSGMMIAARGVQGLGAAAMFATNTPLLASNYQGRDRGIAFGVWGAVNGAAAAAGPILGGLLTEHLNWRWIFLVNLPVAAVALFVGVKHLARSATRTDRRVDLPGTVGFTVMATLLIFALIHAGDEGWGATTTLALFGGAVLALVAFILVERGKPDPMLDLALLRTPSFGGLMAGAVVFSAAAFANLVFVSVWAQSVLDLSPVKAGLILMPLSGMSFVAAGLAGRFLATVAPQWPIGIGLLLIGTGTLLEMLVTGTSGWTALLPGMVLTGVGVGLASPTLASAALAAAPASRAGMAGGAANTFRQLGFAVGIPVVGAILSGAIARNLAESKAFADSGAAAELVTGGQSSAVLAELPAQSRAAAAGAIEDAYAAGLDQVFLVSGVAAVAAGVLVLLLVRRAAGQPDADVPGIGGQSQARVEKPLRAV</sequence>
<keyword evidence="5" id="KW-0046">Antibiotic resistance</keyword>
<reference evidence="9" key="1">
    <citation type="journal article" date="2019" name="Int. J. Syst. Evol. Microbiol.">
        <title>The Global Catalogue of Microorganisms (GCM) 10K type strain sequencing project: providing services to taxonomists for standard genome sequencing and annotation.</title>
        <authorList>
            <consortium name="The Broad Institute Genomics Platform"/>
            <consortium name="The Broad Institute Genome Sequencing Center for Infectious Disease"/>
            <person name="Wu L."/>
            <person name="Ma J."/>
        </authorList>
    </citation>
    <scope>NUCLEOTIDE SEQUENCE [LARGE SCALE GENOMIC DNA]</scope>
    <source>
        <strain evidence="9">CGMCC 4.7139</strain>
    </source>
</reference>
<dbReference type="PANTHER" id="PTHR42718:SF49">
    <property type="entry name" value="EXPORT PROTEIN"/>
    <property type="match status" value="1"/>
</dbReference>
<dbReference type="Gene3D" id="1.20.1250.20">
    <property type="entry name" value="MFS general substrate transporter like domains"/>
    <property type="match status" value="1"/>
</dbReference>
<evidence type="ECO:0000313" key="9">
    <source>
        <dbReference type="Proteomes" id="UP001595993"/>
    </source>
</evidence>
<dbReference type="InterPro" id="IPR011701">
    <property type="entry name" value="MFS"/>
</dbReference>
<dbReference type="PANTHER" id="PTHR42718">
    <property type="entry name" value="MAJOR FACILITATOR SUPERFAMILY MULTIDRUG TRANSPORTER MFSC"/>
    <property type="match status" value="1"/>
</dbReference>
<keyword evidence="4 6" id="KW-0472">Membrane</keyword>
<evidence type="ECO:0000256" key="4">
    <source>
        <dbReference type="ARBA" id="ARBA00023136"/>
    </source>
</evidence>
<feature type="transmembrane region" description="Helical" evidence="6">
    <location>
        <begin position="324"/>
        <end position="343"/>
    </location>
</feature>
<evidence type="ECO:0000256" key="3">
    <source>
        <dbReference type="ARBA" id="ARBA00022989"/>
    </source>
</evidence>